<evidence type="ECO:0000313" key="2">
    <source>
        <dbReference type="EMBL" id="MPA70507.1"/>
    </source>
</evidence>
<reference evidence="2" key="1">
    <citation type="submission" date="2019-08" db="EMBL/GenBank/DDBJ databases">
        <title>Reference gene set and small RNA set construction with multiple tissues from Davidia involucrata Baill.</title>
        <authorList>
            <person name="Yang H."/>
            <person name="Zhou C."/>
            <person name="Li G."/>
            <person name="Wang J."/>
            <person name="Gao P."/>
            <person name="Wang M."/>
            <person name="Wang R."/>
            <person name="Zhao Y."/>
        </authorList>
    </citation>
    <scope>NUCLEOTIDE SEQUENCE</scope>
    <source>
        <tissue evidence="2">Mixed with DoveR01_LX</tissue>
    </source>
</reference>
<proteinExistence type="predicted"/>
<accession>A0A5B7BNY1</accession>
<dbReference type="PANTHER" id="PTHR33116">
    <property type="entry name" value="REVERSE TRANSCRIPTASE ZINC-BINDING DOMAIN-CONTAINING PROTEIN-RELATED-RELATED"/>
    <property type="match status" value="1"/>
</dbReference>
<evidence type="ECO:0000259" key="1">
    <source>
        <dbReference type="Pfam" id="PF13966"/>
    </source>
</evidence>
<dbReference type="InterPro" id="IPR026960">
    <property type="entry name" value="RVT-Znf"/>
</dbReference>
<feature type="domain" description="Reverse transcriptase zinc-binding" evidence="1">
    <location>
        <begin position="6"/>
        <end position="90"/>
    </location>
</feature>
<protein>
    <recommendedName>
        <fullName evidence="1">Reverse transcriptase zinc-binding domain-containing protein</fullName>
    </recommendedName>
</protein>
<organism evidence="2">
    <name type="scientific">Davidia involucrata</name>
    <name type="common">Dove tree</name>
    <dbReference type="NCBI Taxonomy" id="16924"/>
    <lineage>
        <taxon>Eukaryota</taxon>
        <taxon>Viridiplantae</taxon>
        <taxon>Streptophyta</taxon>
        <taxon>Embryophyta</taxon>
        <taxon>Tracheophyta</taxon>
        <taxon>Spermatophyta</taxon>
        <taxon>Magnoliopsida</taxon>
        <taxon>eudicotyledons</taxon>
        <taxon>Gunneridae</taxon>
        <taxon>Pentapetalae</taxon>
        <taxon>asterids</taxon>
        <taxon>Cornales</taxon>
        <taxon>Nyssaceae</taxon>
        <taxon>Davidia</taxon>
    </lineage>
</organism>
<gene>
    <name evidence="2" type="ORF">Din_039948</name>
</gene>
<dbReference type="EMBL" id="GHES01039948">
    <property type="protein sequence ID" value="MPA70507.1"/>
    <property type="molecule type" value="Transcribed_RNA"/>
</dbReference>
<dbReference type="AlphaFoldDB" id="A0A5B7BNY1"/>
<name>A0A5B7BNY1_DAVIN</name>
<sequence>MADGKFTAASAWNKIRNAVPNVFWADLVWYKGHSPSYAFIMWMVCKKCIVTKDKLWEWGLVNEDTCVLCNSHGESVENIFFSCPYSATIWTELLAWASILLSPSDWDAELRWAAVFFKCKNFRCYLLKLVMSAVIYHLWEERNCRVFSKKQRKVAGLIKVVQGNP</sequence>
<dbReference type="PANTHER" id="PTHR33116:SF66">
    <property type="entry name" value="REVERSE TRANSCRIPTASE ZINC-BINDING DOMAIN-CONTAINING PROTEIN"/>
    <property type="match status" value="1"/>
</dbReference>
<dbReference type="Pfam" id="PF13966">
    <property type="entry name" value="zf-RVT"/>
    <property type="match status" value="1"/>
</dbReference>